<evidence type="ECO:0000259" key="3">
    <source>
        <dbReference type="Pfam" id="PF02230"/>
    </source>
</evidence>
<gene>
    <name evidence="4" type="ORF">SNAT2548_LOCUS33383</name>
</gene>
<dbReference type="GO" id="GO:0005737">
    <property type="term" value="C:cytoplasm"/>
    <property type="evidence" value="ECO:0007669"/>
    <property type="project" value="TreeGrafter"/>
</dbReference>
<reference evidence="4" key="1">
    <citation type="submission" date="2021-02" db="EMBL/GenBank/DDBJ databases">
        <authorList>
            <person name="Dougan E. K."/>
            <person name="Rhodes N."/>
            <person name="Thang M."/>
            <person name="Chan C."/>
        </authorList>
    </citation>
    <scope>NUCLEOTIDE SEQUENCE</scope>
</reference>
<dbReference type="Pfam" id="PF02230">
    <property type="entry name" value="Abhydrolase_2"/>
    <property type="match status" value="1"/>
</dbReference>
<dbReference type="InterPro" id="IPR029058">
    <property type="entry name" value="AB_hydrolase_fold"/>
</dbReference>
<name>A0A812URE2_9DINO</name>
<dbReference type="PANTHER" id="PTHR10655:SF17">
    <property type="entry name" value="LYSOPHOSPHOLIPASE-LIKE PROTEIN 1"/>
    <property type="match status" value="1"/>
</dbReference>
<dbReference type="InterPro" id="IPR050565">
    <property type="entry name" value="LYPA1-2/EST-like"/>
</dbReference>
<dbReference type="PANTHER" id="PTHR10655">
    <property type="entry name" value="LYSOPHOSPHOLIPASE-RELATED"/>
    <property type="match status" value="1"/>
</dbReference>
<dbReference type="Proteomes" id="UP000604046">
    <property type="component" value="Unassembled WGS sequence"/>
</dbReference>
<comment type="caution">
    <text evidence="4">The sequence shown here is derived from an EMBL/GenBank/DDBJ whole genome shotgun (WGS) entry which is preliminary data.</text>
</comment>
<accession>A0A812URE2</accession>
<evidence type="ECO:0000256" key="2">
    <source>
        <dbReference type="ARBA" id="ARBA00022801"/>
    </source>
</evidence>
<protein>
    <recommendedName>
        <fullName evidence="3">Phospholipase/carboxylesterase/thioesterase domain-containing protein</fullName>
    </recommendedName>
</protein>
<organism evidence="4 5">
    <name type="scientific">Symbiodinium natans</name>
    <dbReference type="NCBI Taxonomy" id="878477"/>
    <lineage>
        <taxon>Eukaryota</taxon>
        <taxon>Sar</taxon>
        <taxon>Alveolata</taxon>
        <taxon>Dinophyceae</taxon>
        <taxon>Suessiales</taxon>
        <taxon>Symbiodiniaceae</taxon>
        <taxon>Symbiodinium</taxon>
    </lineage>
</organism>
<keyword evidence="5" id="KW-1185">Reference proteome</keyword>
<dbReference type="OrthoDB" id="2418081at2759"/>
<evidence type="ECO:0000313" key="5">
    <source>
        <dbReference type="Proteomes" id="UP000604046"/>
    </source>
</evidence>
<dbReference type="SUPFAM" id="SSF53474">
    <property type="entry name" value="alpha/beta-Hydrolases"/>
    <property type="match status" value="1"/>
</dbReference>
<comment type="similarity">
    <text evidence="1">Belongs to the AB hydrolase superfamily. AB hydrolase 2 family.</text>
</comment>
<sequence length="313" mass="33362">MESPGTRAGRSSPSSARALWHRGGWPRASAVAMATLVTGTCFQARAWWRRPGSVSVKEMTHKAANSRSHIFAAGPLPGISTVGKTFHTARTGLRSTFGPMYAIEAPSTPDAAVIWLHGLGDTGEGWSDVGPQLQQQLRSVRFLFPTAPTQPVTVNMGMSMPSWFDINSLDPRLFRRNPPGLAQSAEFVRQLIKEQVDDGIAPERVILAGFSQGGAVVLEAGLASTEFAVGGILVLSSFLGTKVPAQLPSPLPAIHFFHGQADQVVPISWGQRSLEELKAGDINASFKAYPGMQHSACAEELQDIAAALTAILA</sequence>
<evidence type="ECO:0000256" key="1">
    <source>
        <dbReference type="ARBA" id="ARBA00006499"/>
    </source>
</evidence>
<dbReference type="Gene3D" id="3.40.50.1820">
    <property type="entry name" value="alpha/beta hydrolase"/>
    <property type="match status" value="1"/>
</dbReference>
<dbReference type="GO" id="GO:0052689">
    <property type="term" value="F:carboxylic ester hydrolase activity"/>
    <property type="evidence" value="ECO:0007669"/>
    <property type="project" value="TreeGrafter"/>
</dbReference>
<dbReference type="EMBL" id="CAJNDS010002755">
    <property type="protein sequence ID" value="CAE7585573.1"/>
    <property type="molecule type" value="Genomic_DNA"/>
</dbReference>
<dbReference type="GO" id="GO:0008474">
    <property type="term" value="F:palmitoyl-(protein) hydrolase activity"/>
    <property type="evidence" value="ECO:0007669"/>
    <property type="project" value="TreeGrafter"/>
</dbReference>
<feature type="domain" description="Phospholipase/carboxylesterase/thioesterase" evidence="3">
    <location>
        <begin position="103"/>
        <end position="309"/>
    </location>
</feature>
<proteinExistence type="inferred from homology"/>
<dbReference type="InterPro" id="IPR003140">
    <property type="entry name" value="PLipase/COase/thioEstase"/>
</dbReference>
<dbReference type="AlphaFoldDB" id="A0A812URE2"/>
<evidence type="ECO:0000313" key="4">
    <source>
        <dbReference type="EMBL" id="CAE7585573.1"/>
    </source>
</evidence>
<keyword evidence="2" id="KW-0378">Hydrolase</keyword>